<organism evidence="1 2">
    <name type="scientific">Psilocybe cyanescens</name>
    <dbReference type="NCBI Taxonomy" id="93625"/>
    <lineage>
        <taxon>Eukaryota</taxon>
        <taxon>Fungi</taxon>
        <taxon>Dikarya</taxon>
        <taxon>Basidiomycota</taxon>
        <taxon>Agaricomycotina</taxon>
        <taxon>Agaricomycetes</taxon>
        <taxon>Agaricomycetidae</taxon>
        <taxon>Agaricales</taxon>
        <taxon>Agaricineae</taxon>
        <taxon>Strophariaceae</taxon>
        <taxon>Psilocybe</taxon>
    </lineage>
</organism>
<dbReference type="AlphaFoldDB" id="A0A409XJF0"/>
<keyword evidence="2" id="KW-1185">Reference proteome</keyword>
<evidence type="ECO:0000313" key="1">
    <source>
        <dbReference type="EMBL" id="PPQ90885.1"/>
    </source>
</evidence>
<evidence type="ECO:0000313" key="2">
    <source>
        <dbReference type="Proteomes" id="UP000283269"/>
    </source>
</evidence>
<reference evidence="1 2" key="1">
    <citation type="journal article" date="2018" name="Evol. Lett.">
        <title>Horizontal gene cluster transfer increased hallucinogenic mushroom diversity.</title>
        <authorList>
            <person name="Reynolds H.T."/>
            <person name="Vijayakumar V."/>
            <person name="Gluck-Thaler E."/>
            <person name="Korotkin H.B."/>
            <person name="Matheny P.B."/>
            <person name="Slot J.C."/>
        </authorList>
    </citation>
    <scope>NUCLEOTIDE SEQUENCE [LARGE SCALE GENOMIC DNA]</scope>
    <source>
        <strain evidence="1 2">2631</strain>
    </source>
</reference>
<protein>
    <recommendedName>
        <fullName evidence="3">F-box domain-containing protein</fullName>
    </recommendedName>
</protein>
<sequence>MSGLNEPLTGNTVTLPTANHYSRLKMLSELLKSGKDIILCINIQTNSAISSPKPPVQSCNRNRSRQEIMRLTRLNELSDPMAKMSVEVASTIFKLCLPFIPDGLTDDDQEGYSKFNNQTLFALGAVCKWWREIVWTTPQMWTLVNLVVGPKNLATTTIIAKEWLERTRHLPLNIQIYIPHLPHRPESVWTFEPTMAEFTRFSEVLNASSERWADLDLRMPAVLLDKFTGRPANLRSICIINTSPKPYYNDYIALARTAEGEAKPAPTYLSITAVQFESIDATWSNLTRVGVQRISMLDAFDILLQAPRLERYELEDVDCTTYNDENAWFTPIIHQNLRHLRIEDVRTDILNHLCAENLLSFLLLDTLYIEVQYGFPISNDFVALLERSACPLVDLTFIAPFNNDLLIPMLKTVSSLRRLILVPTYFSHGDYTGESLFKRIVHTTQRIPLFDESQASIPTAARARDDAFLPELEYFAYHPRKFEDFDKIWDLIPGLFGVADDPTTGTGNNIDDPYRRPLVKVDIVYEPRKSASTRPLLLSIETWSRIMKLREKGLSIGITVFSLHDETTREKVASWMQARSGRITYFDSLSLENKTIILL</sequence>
<name>A0A409XJF0_PSICY</name>
<dbReference type="OrthoDB" id="2837156at2759"/>
<comment type="caution">
    <text evidence="1">The sequence shown here is derived from an EMBL/GenBank/DDBJ whole genome shotgun (WGS) entry which is preliminary data.</text>
</comment>
<dbReference type="InParanoid" id="A0A409XJF0"/>
<proteinExistence type="predicted"/>
<dbReference type="Proteomes" id="UP000283269">
    <property type="component" value="Unassembled WGS sequence"/>
</dbReference>
<evidence type="ECO:0008006" key="3">
    <source>
        <dbReference type="Google" id="ProtNLM"/>
    </source>
</evidence>
<gene>
    <name evidence="1" type="ORF">CVT25_007355</name>
</gene>
<dbReference type="EMBL" id="NHYD01001521">
    <property type="protein sequence ID" value="PPQ90885.1"/>
    <property type="molecule type" value="Genomic_DNA"/>
</dbReference>
<accession>A0A409XJF0</accession>